<sequence>MESSEGGADQASGWMQVKKKHRSNSKFSLHGWVEGLSGKQSASNTKNRLSLGQKLENNINETRSLNTSKDRAIHDVSNAVNSLSISTEHESVDHCLDKCVVSQNSGDLDSSHSAAIDTRDPRDKLVIDQESSNKDGVLPKIKWGDLDEGTLIHYGKASGGGLKFGGIKNHRLVSAEAGSCGEDLSCDVPLDPKEHKFVGAAVDEDKVLADSHSFLQGHLSKKLKK</sequence>
<feature type="region of interest" description="Disordered" evidence="1">
    <location>
        <begin position="1"/>
        <end position="22"/>
    </location>
</feature>
<protein>
    <submittedName>
        <fullName evidence="2">Uncharacterized protein</fullName>
    </submittedName>
</protein>
<organism evidence="2">
    <name type="scientific">Sesamum latifolium</name>
    <dbReference type="NCBI Taxonomy" id="2727402"/>
    <lineage>
        <taxon>Eukaryota</taxon>
        <taxon>Viridiplantae</taxon>
        <taxon>Streptophyta</taxon>
        <taxon>Embryophyta</taxon>
        <taxon>Tracheophyta</taxon>
        <taxon>Spermatophyta</taxon>
        <taxon>Magnoliopsida</taxon>
        <taxon>eudicotyledons</taxon>
        <taxon>Gunneridae</taxon>
        <taxon>Pentapetalae</taxon>
        <taxon>asterids</taxon>
        <taxon>lamiids</taxon>
        <taxon>Lamiales</taxon>
        <taxon>Pedaliaceae</taxon>
        <taxon>Sesamum</taxon>
    </lineage>
</organism>
<accession>A0AAW2UXK8</accession>
<evidence type="ECO:0000256" key="1">
    <source>
        <dbReference type="SAM" id="MobiDB-lite"/>
    </source>
</evidence>
<reference evidence="2" key="1">
    <citation type="submission" date="2020-06" db="EMBL/GenBank/DDBJ databases">
        <authorList>
            <person name="Li T."/>
            <person name="Hu X."/>
            <person name="Zhang T."/>
            <person name="Song X."/>
            <person name="Zhang H."/>
            <person name="Dai N."/>
            <person name="Sheng W."/>
            <person name="Hou X."/>
            <person name="Wei L."/>
        </authorList>
    </citation>
    <scope>NUCLEOTIDE SEQUENCE</scope>
    <source>
        <strain evidence="2">KEN1</strain>
        <tissue evidence="2">Leaf</tissue>
    </source>
</reference>
<dbReference type="EMBL" id="JACGWN010000011">
    <property type="protein sequence ID" value="KAL0421989.1"/>
    <property type="molecule type" value="Genomic_DNA"/>
</dbReference>
<evidence type="ECO:0000313" key="2">
    <source>
        <dbReference type="EMBL" id="KAL0421989.1"/>
    </source>
</evidence>
<proteinExistence type="predicted"/>
<comment type="caution">
    <text evidence="2">The sequence shown here is derived from an EMBL/GenBank/DDBJ whole genome shotgun (WGS) entry which is preliminary data.</text>
</comment>
<dbReference type="AlphaFoldDB" id="A0AAW2UXK8"/>
<reference evidence="2" key="2">
    <citation type="journal article" date="2024" name="Plant">
        <title>Genomic evolution and insights into agronomic trait innovations of Sesamum species.</title>
        <authorList>
            <person name="Miao H."/>
            <person name="Wang L."/>
            <person name="Qu L."/>
            <person name="Liu H."/>
            <person name="Sun Y."/>
            <person name="Le M."/>
            <person name="Wang Q."/>
            <person name="Wei S."/>
            <person name="Zheng Y."/>
            <person name="Lin W."/>
            <person name="Duan Y."/>
            <person name="Cao H."/>
            <person name="Xiong S."/>
            <person name="Wang X."/>
            <person name="Wei L."/>
            <person name="Li C."/>
            <person name="Ma Q."/>
            <person name="Ju M."/>
            <person name="Zhao R."/>
            <person name="Li G."/>
            <person name="Mu C."/>
            <person name="Tian Q."/>
            <person name="Mei H."/>
            <person name="Zhang T."/>
            <person name="Gao T."/>
            <person name="Zhang H."/>
        </authorList>
    </citation>
    <scope>NUCLEOTIDE SEQUENCE</scope>
    <source>
        <strain evidence="2">KEN1</strain>
    </source>
</reference>
<gene>
    <name evidence="2" type="ORF">Slati_3221800</name>
</gene>
<name>A0AAW2UXK8_9LAMI</name>